<dbReference type="Pfam" id="PF25601">
    <property type="entry name" value="AAA_lid_14"/>
    <property type="match status" value="1"/>
</dbReference>
<dbReference type="PROSITE" id="PS50045">
    <property type="entry name" value="SIGMA54_INTERACT_4"/>
    <property type="match status" value="1"/>
</dbReference>
<dbReference type="GeneID" id="29419220"/>
<dbReference type="InterPro" id="IPR058031">
    <property type="entry name" value="AAA_lid_NorR"/>
</dbReference>
<dbReference type="Pfam" id="PF00158">
    <property type="entry name" value="Sigma54_activat"/>
    <property type="match status" value="1"/>
</dbReference>
<dbReference type="PROSITE" id="PS00688">
    <property type="entry name" value="SIGMA54_INTERACT_3"/>
    <property type="match status" value="1"/>
</dbReference>
<dbReference type="InterPro" id="IPR000014">
    <property type="entry name" value="PAS"/>
</dbReference>
<dbReference type="PROSITE" id="PS00018">
    <property type="entry name" value="EF_HAND_1"/>
    <property type="match status" value="1"/>
</dbReference>
<dbReference type="PRINTS" id="PR01590">
    <property type="entry name" value="HTHFIS"/>
</dbReference>
<dbReference type="Gene3D" id="3.30.450.20">
    <property type="entry name" value="PAS domain"/>
    <property type="match status" value="1"/>
</dbReference>
<dbReference type="InterPro" id="IPR025944">
    <property type="entry name" value="Sigma_54_int_dom_CS"/>
</dbReference>
<dbReference type="FunFam" id="3.40.50.300:FF:000006">
    <property type="entry name" value="DNA-binding transcriptional regulator NtrC"/>
    <property type="match status" value="1"/>
</dbReference>
<dbReference type="Gene3D" id="3.30.450.40">
    <property type="match status" value="1"/>
</dbReference>
<dbReference type="SMART" id="SM00091">
    <property type="entry name" value="PAS"/>
    <property type="match status" value="1"/>
</dbReference>
<evidence type="ECO:0000256" key="5">
    <source>
        <dbReference type="ARBA" id="ARBA00023163"/>
    </source>
</evidence>
<dbReference type="GO" id="GO:0005524">
    <property type="term" value="F:ATP binding"/>
    <property type="evidence" value="ECO:0007669"/>
    <property type="project" value="UniProtKB-KW"/>
</dbReference>
<evidence type="ECO:0000256" key="4">
    <source>
        <dbReference type="ARBA" id="ARBA00023125"/>
    </source>
</evidence>
<dbReference type="InterPro" id="IPR003018">
    <property type="entry name" value="GAF"/>
</dbReference>
<dbReference type="PANTHER" id="PTHR32071">
    <property type="entry name" value="TRANSCRIPTIONAL REGULATORY PROTEIN"/>
    <property type="match status" value="1"/>
</dbReference>
<evidence type="ECO:0000256" key="2">
    <source>
        <dbReference type="ARBA" id="ARBA00022840"/>
    </source>
</evidence>
<comment type="caution">
    <text evidence="7">The sequence shown here is derived from an EMBL/GenBank/DDBJ whole genome shotgun (WGS) entry which is preliminary data.</text>
</comment>
<keyword evidence="4" id="KW-0238">DNA-binding</keyword>
<keyword evidence="5" id="KW-0804">Transcription</keyword>
<dbReference type="InterPro" id="IPR029016">
    <property type="entry name" value="GAF-like_dom_sf"/>
</dbReference>
<dbReference type="PROSITE" id="PS00675">
    <property type="entry name" value="SIGMA54_INTERACT_1"/>
    <property type="match status" value="1"/>
</dbReference>
<dbReference type="Pfam" id="PF01590">
    <property type="entry name" value="GAF"/>
    <property type="match status" value="1"/>
</dbReference>
<dbReference type="SUPFAM" id="SSF52540">
    <property type="entry name" value="P-loop containing nucleoside triphosphate hydrolases"/>
    <property type="match status" value="1"/>
</dbReference>
<dbReference type="Proteomes" id="UP000019482">
    <property type="component" value="Unassembled WGS sequence"/>
</dbReference>
<dbReference type="AlphaFoldDB" id="W6N800"/>
<dbReference type="OrthoDB" id="9803970at2"/>
<keyword evidence="1" id="KW-0547">Nucleotide-binding</keyword>
<dbReference type="GO" id="GO:0006355">
    <property type="term" value="P:regulation of DNA-templated transcription"/>
    <property type="evidence" value="ECO:0007669"/>
    <property type="project" value="InterPro"/>
</dbReference>
<dbReference type="InterPro" id="IPR009057">
    <property type="entry name" value="Homeodomain-like_sf"/>
</dbReference>
<dbReference type="InterPro" id="IPR003593">
    <property type="entry name" value="AAA+_ATPase"/>
</dbReference>
<protein>
    <submittedName>
        <fullName evidence="7">Transcriptional activator of acetoin dehydrogenase operon AcoR</fullName>
    </submittedName>
</protein>
<name>W6N800_CLOTY</name>
<evidence type="ECO:0000256" key="3">
    <source>
        <dbReference type="ARBA" id="ARBA00023015"/>
    </source>
</evidence>
<dbReference type="InterPro" id="IPR002197">
    <property type="entry name" value="HTH_Fis"/>
</dbReference>
<dbReference type="InterPro" id="IPR018247">
    <property type="entry name" value="EF_Hand_1_Ca_BS"/>
</dbReference>
<evidence type="ECO:0000313" key="7">
    <source>
        <dbReference type="EMBL" id="CDL92656.1"/>
    </source>
</evidence>
<dbReference type="CDD" id="cd00009">
    <property type="entry name" value="AAA"/>
    <property type="match status" value="1"/>
</dbReference>
<sequence>MKYLEKIEDQRNNFIKFNDIPSSVRPDILNSWIRCKNYGVDVNMKKVKLLSKSEFDNVLSLKKELIQIALPIMLNLYDVLKETNYSIILTDENAVILKIIGNEKIMNDNRDLDFLEGRRWLEKDVGTNAIGTCIYLNKPIQTLGAEHYCNRQHKWTCSAAPIHDSKGKIIGCIDLSGGFGDFHTHTLGIVVEASNTIQEQFVIAEHRKWTEAAFNSINEGILVIDNDLRLKYFNDKICRILKISKDEMNKLDIEILLNDIKNDMYDSNNNNRITYREISLHIKKRRIECNIDVTPVSMNENNIGFVVLIKKADSMRNLVNRIAGFSSKYDFENILTDNVKMKNIIRDAKSIAQNECTVLITGESGTGKELFAHSIHNASRRSEGPFVAINCAALPKDLVESELFGYEKGSFTGASKEGNPGKFELANGGTIFLDEIGELPLEIQSKLLRVLDNHTITRIGGKFERNLNVRVVAATNRDLIKEVDKKSFRSDLYFRLNVFNIKLIPLRERKEDVPLFIKSFLDKLNSKNPLKTEYVDKSFFDVLKNYKWPGNVRELENVVQRSYYLAKDGVISGELVPDYIKDITKHTIKCIDCGDTESAVKIQTMEQIEKEHIIKALKYCNGNVVKASKLIDVGKSTLYRKIKRYNLDIEEN</sequence>
<keyword evidence="3" id="KW-0805">Transcription regulation</keyword>
<dbReference type="EMBL" id="CBXI010000044">
    <property type="protein sequence ID" value="CDL92656.1"/>
    <property type="molecule type" value="Genomic_DNA"/>
</dbReference>
<reference evidence="7 8" key="1">
    <citation type="journal article" date="2015" name="Genome Announc.">
        <title>Draft Genome Sequence of Clostridium tyrobutyricum Strain DIVETGP, Isolated from Cow's Milk for Grana Padano Production.</title>
        <authorList>
            <person name="Soggiu A."/>
            <person name="Piras C."/>
            <person name="Gaiarsa S."/>
            <person name="Sassera D."/>
            <person name="Roncada P."/>
            <person name="Bendixen E."/>
            <person name="Brasca M."/>
            <person name="Bonizzi L."/>
        </authorList>
    </citation>
    <scope>NUCLEOTIDE SEQUENCE [LARGE SCALE GENOMIC DNA]</scope>
    <source>
        <strain evidence="7 8">DIVETGP</strain>
    </source>
</reference>
<dbReference type="InterPro" id="IPR025943">
    <property type="entry name" value="Sigma_54_int_dom_ATP-bd_2"/>
</dbReference>
<dbReference type="Pfam" id="PF02954">
    <property type="entry name" value="HTH_8"/>
    <property type="match status" value="1"/>
</dbReference>
<dbReference type="SUPFAM" id="SSF46689">
    <property type="entry name" value="Homeodomain-like"/>
    <property type="match status" value="1"/>
</dbReference>
<gene>
    <name evidence="7" type="ORF">CTDIVETGP_2726</name>
</gene>
<dbReference type="InterPro" id="IPR035965">
    <property type="entry name" value="PAS-like_dom_sf"/>
</dbReference>
<accession>W6N800</accession>
<dbReference type="InterPro" id="IPR025662">
    <property type="entry name" value="Sigma_54_int_dom_ATP-bd_1"/>
</dbReference>
<organism evidence="7 8">
    <name type="scientific">Clostridium tyrobutyricum DIVETGP</name>
    <dbReference type="NCBI Taxonomy" id="1408889"/>
    <lineage>
        <taxon>Bacteria</taxon>
        <taxon>Bacillati</taxon>
        <taxon>Bacillota</taxon>
        <taxon>Clostridia</taxon>
        <taxon>Eubacteriales</taxon>
        <taxon>Clostridiaceae</taxon>
        <taxon>Clostridium</taxon>
    </lineage>
</organism>
<dbReference type="Gene3D" id="1.10.10.60">
    <property type="entry name" value="Homeodomain-like"/>
    <property type="match status" value="1"/>
</dbReference>
<dbReference type="Pfam" id="PF13188">
    <property type="entry name" value="PAS_8"/>
    <property type="match status" value="1"/>
</dbReference>
<dbReference type="PANTHER" id="PTHR32071:SF57">
    <property type="entry name" value="C4-DICARBOXYLATE TRANSPORT TRANSCRIPTIONAL REGULATORY PROTEIN DCTD"/>
    <property type="match status" value="1"/>
</dbReference>
<dbReference type="GO" id="GO:0043565">
    <property type="term" value="F:sequence-specific DNA binding"/>
    <property type="evidence" value="ECO:0007669"/>
    <property type="project" value="InterPro"/>
</dbReference>
<dbReference type="InterPro" id="IPR027417">
    <property type="entry name" value="P-loop_NTPase"/>
</dbReference>
<dbReference type="Gene3D" id="3.40.50.300">
    <property type="entry name" value="P-loop containing nucleotide triphosphate hydrolases"/>
    <property type="match status" value="1"/>
</dbReference>
<dbReference type="CDD" id="cd00130">
    <property type="entry name" value="PAS"/>
    <property type="match status" value="1"/>
</dbReference>
<dbReference type="SMART" id="SM00382">
    <property type="entry name" value="AAA"/>
    <property type="match status" value="1"/>
</dbReference>
<proteinExistence type="predicted"/>
<evidence type="ECO:0000313" key="8">
    <source>
        <dbReference type="Proteomes" id="UP000019482"/>
    </source>
</evidence>
<evidence type="ECO:0000259" key="6">
    <source>
        <dbReference type="PROSITE" id="PS50045"/>
    </source>
</evidence>
<dbReference type="Gene3D" id="1.10.8.60">
    <property type="match status" value="1"/>
</dbReference>
<feature type="domain" description="Sigma-54 factor interaction" evidence="6">
    <location>
        <begin position="334"/>
        <end position="564"/>
    </location>
</feature>
<keyword evidence="8" id="KW-1185">Reference proteome</keyword>
<evidence type="ECO:0000256" key="1">
    <source>
        <dbReference type="ARBA" id="ARBA00022741"/>
    </source>
</evidence>
<dbReference type="SUPFAM" id="SSF55785">
    <property type="entry name" value="PYP-like sensor domain (PAS domain)"/>
    <property type="match status" value="1"/>
</dbReference>
<keyword evidence="2" id="KW-0067">ATP-binding</keyword>
<dbReference type="RefSeq" id="WP_017751084.1">
    <property type="nucleotide sequence ID" value="NZ_CBXI010000044.1"/>
</dbReference>
<dbReference type="InterPro" id="IPR002078">
    <property type="entry name" value="Sigma_54_int"/>
</dbReference>
<dbReference type="PROSITE" id="PS00676">
    <property type="entry name" value="SIGMA54_INTERACT_2"/>
    <property type="match status" value="1"/>
</dbReference>